<accession>A0A7R9FBW1</accession>
<dbReference type="AlphaFoldDB" id="A0A7R9FBW1"/>
<feature type="domain" description="Retrovirus-related Pol polyprotein from transposon TNT 1-94-like beta-barrel" evidence="1">
    <location>
        <begin position="69"/>
        <end position="146"/>
    </location>
</feature>
<name>A0A7R9FBW1_9NEOP</name>
<gene>
    <name evidence="2" type="ORF">TBIB3V08_LOCUS12075</name>
</gene>
<organism evidence="2">
    <name type="scientific">Timema bartmani</name>
    <dbReference type="NCBI Taxonomy" id="61472"/>
    <lineage>
        <taxon>Eukaryota</taxon>
        <taxon>Metazoa</taxon>
        <taxon>Ecdysozoa</taxon>
        <taxon>Arthropoda</taxon>
        <taxon>Hexapoda</taxon>
        <taxon>Insecta</taxon>
        <taxon>Pterygota</taxon>
        <taxon>Neoptera</taxon>
        <taxon>Polyneoptera</taxon>
        <taxon>Phasmatodea</taxon>
        <taxon>Timematodea</taxon>
        <taxon>Timematoidea</taxon>
        <taxon>Timematidae</taxon>
        <taxon>Timema</taxon>
    </lineage>
</organism>
<evidence type="ECO:0000313" key="2">
    <source>
        <dbReference type="EMBL" id="CAD7449802.1"/>
    </source>
</evidence>
<reference evidence="2" key="1">
    <citation type="submission" date="2020-11" db="EMBL/GenBank/DDBJ databases">
        <authorList>
            <person name="Tran Van P."/>
        </authorList>
    </citation>
    <scope>NUCLEOTIDE SEQUENCE</scope>
</reference>
<dbReference type="EMBL" id="OD572581">
    <property type="protein sequence ID" value="CAD7449802.1"/>
    <property type="molecule type" value="Genomic_DNA"/>
</dbReference>
<dbReference type="Pfam" id="PF22936">
    <property type="entry name" value="Pol_BBD"/>
    <property type="match status" value="1"/>
</dbReference>
<evidence type="ECO:0000259" key="1">
    <source>
        <dbReference type="Pfam" id="PF22936"/>
    </source>
</evidence>
<dbReference type="InterPro" id="IPR054722">
    <property type="entry name" value="PolX-like_BBD"/>
</dbReference>
<protein>
    <recommendedName>
        <fullName evidence="1">Retrovirus-related Pol polyprotein from transposon TNT 1-94-like beta-barrel domain-containing protein</fullName>
    </recommendedName>
</protein>
<proteinExistence type="predicted"/>
<sequence length="287" mass="32594">MVIVSGNIHVIFLGATLLHISDVKKVLPYDLANLRSPQIWPDLEFFYMGSLQLLYRLSEECQLQLQNTWTTDSWASSHMAWHRDYFDKFVEARDGSSVRLGDNHQHFVKGKSDVMIRKVLNGQWYDTVIKDVLFVTGLKKNLMSEIRYSREDGILFIGKSSYIHQIAKIFNLQDANTCRVPADTKEHTGEDFSSSGRGRKWLIDVPLYNTIGSGDVFRSRKGTLFLRAVTKIQAERIPYFYATCRLAFKQPSDSSNSEATIPLCGKNSSLLAGTVTVSTRLTCDSYV</sequence>